<dbReference type="AlphaFoldDB" id="A0AAW2X9I4"/>
<proteinExistence type="predicted"/>
<feature type="region of interest" description="Disordered" evidence="1">
    <location>
        <begin position="68"/>
        <end position="87"/>
    </location>
</feature>
<dbReference type="PANTHER" id="PTHR36391:SF1">
    <property type="entry name" value="FURRY"/>
    <property type="match status" value="1"/>
</dbReference>
<dbReference type="PANTHER" id="PTHR36391">
    <property type="entry name" value="FURRY"/>
    <property type="match status" value="1"/>
</dbReference>
<protein>
    <submittedName>
        <fullName evidence="2">Uncharacterized protein</fullName>
    </submittedName>
</protein>
<reference evidence="2" key="1">
    <citation type="submission" date="2020-06" db="EMBL/GenBank/DDBJ databases">
        <authorList>
            <person name="Li T."/>
            <person name="Hu X."/>
            <person name="Zhang T."/>
            <person name="Song X."/>
            <person name="Zhang H."/>
            <person name="Dai N."/>
            <person name="Sheng W."/>
            <person name="Hou X."/>
            <person name="Wei L."/>
        </authorList>
    </citation>
    <scope>NUCLEOTIDE SEQUENCE</scope>
    <source>
        <strain evidence="2">KEN1</strain>
        <tissue evidence="2">Leaf</tissue>
    </source>
</reference>
<evidence type="ECO:0000256" key="1">
    <source>
        <dbReference type="SAM" id="MobiDB-lite"/>
    </source>
</evidence>
<evidence type="ECO:0000313" key="2">
    <source>
        <dbReference type="EMBL" id="KAL0450458.1"/>
    </source>
</evidence>
<organism evidence="2">
    <name type="scientific">Sesamum latifolium</name>
    <dbReference type="NCBI Taxonomy" id="2727402"/>
    <lineage>
        <taxon>Eukaryota</taxon>
        <taxon>Viridiplantae</taxon>
        <taxon>Streptophyta</taxon>
        <taxon>Embryophyta</taxon>
        <taxon>Tracheophyta</taxon>
        <taxon>Spermatophyta</taxon>
        <taxon>Magnoliopsida</taxon>
        <taxon>eudicotyledons</taxon>
        <taxon>Gunneridae</taxon>
        <taxon>Pentapetalae</taxon>
        <taxon>asterids</taxon>
        <taxon>lamiids</taxon>
        <taxon>Lamiales</taxon>
        <taxon>Pedaliaceae</taxon>
        <taxon>Sesamum</taxon>
    </lineage>
</organism>
<accession>A0AAW2X9I4</accession>
<reference evidence="2" key="2">
    <citation type="journal article" date="2024" name="Plant">
        <title>Genomic evolution and insights into agronomic trait innovations of Sesamum species.</title>
        <authorList>
            <person name="Miao H."/>
            <person name="Wang L."/>
            <person name="Qu L."/>
            <person name="Liu H."/>
            <person name="Sun Y."/>
            <person name="Le M."/>
            <person name="Wang Q."/>
            <person name="Wei S."/>
            <person name="Zheng Y."/>
            <person name="Lin W."/>
            <person name="Duan Y."/>
            <person name="Cao H."/>
            <person name="Xiong S."/>
            <person name="Wang X."/>
            <person name="Wei L."/>
            <person name="Li C."/>
            <person name="Ma Q."/>
            <person name="Ju M."/>
            <person name="Zhao R."/>
            <person name="Li G."/>
            <person name="Mu C."/>
            <person name="Tian Q."/>
            <person name="Mei H."/>
            <person name="Zhang T."/>
            <person name="Gao T."/>
            <person name="Zhang H."/>
        </authorList>
    </citation>
    <scope>NUCLEOTIDE SEQUENCE</scope>
    <source>
        <strain evidence="2">KEN1</strain>
    </source>
</reference>
<name>A0AAW2X9I4_9LAMI</name>
<comment type="caution">
    <text evidence="2">The sequence shown here is derived from an EMBL/GenBank/DDBJ whole genome shotgun (WGS) entry which is preliminary data.</text>
</comment>
<dbReference type="EMBL" id="JACGWN010000005">
    <property type="protein sequence ID" value="KAL0450458.1"/>
    <property type="molecule type" value="Genomic_DNA"/>
</dbReference>
<gene>
    <name evidence="2" type="ORF">Slati_1602200</name>
</gene>
<sequence>MASAAKSLIQTLRRYIKKPWEITGPVADPEYRSAVPKATEYRLFCPATVPLKPSCPLPYQKPFTTSSTSLATSAVTDPNKTHRLEEG</sequence>